<gene>
    <name evidence="6" type="ORF">EDC18_1064</name>
</gene>
<dbReference type="EMBL" id="SMAL01000006">
    <property type="protein sequence ID" value="TCT14208.1"/>
    <property type="molecule type" value="Genomic_DNA"/>
</dbReference>
<feature type="coiled-coil region" evidence="2">
    <location>
        <begin position="22"/>
        <end position="116"/>
    </location>
</feature>
<dbReference type="Gene3D" id="2.70.70.10">
    <property type="entry name" value="Glucose Permease (Domain IIA)"/>
    <property type="match status" value="1"/>
</dbReference>
<dbReference type="InterPro" id="IPR057309">
    <property type="entry name" value="PcsB_CC"/>
</dbReference>
<proteinExistence type="predicted"/>
<dbReference type="Proteomes" id="UP000294902">
    <property type="component" value="Unassembled WGS sequence"/>
</dbReference>
<feature type="coiled-coil region" evidence="2">
    <location>
        <begin position="159"/>
        <end position="242"/>
    </location>
</feature>
<dbReference type="RefSeq" id="WP_132252425.1">
    <property type="nucleotide sequence ID" value="NZ_SMAL01000006.1"/>
</dbReference>
<evidence type="ECO:0000256" key="1">
    <source>
        <dbReference type="ARBA" id="ARBA00022729"/>
    </source>
</evidence>
<evidence type="ECO:0000259" key="4">
    <source>
        <dbReference type="Pfam" id="PF01551"/>
    </source>
</evidence>
<feature type="domain" description="Peptidoglycan hydrolase PcsB coiled-coil" evidence="5">
    <location>
        <begin position="106"/>
        <end position="172"/>
    </location>
</feature>
<dbReference type="InterPro" id="IPR016047">
    <property type="entry name" value="M23ase_b-sheet_dom"/>
</dbReference>
<keyword evidence="7" id="KW-1185">Reference proteome</keyword>
<feature type="domain" description="M23ase beta-sheet core" evidence="4">
    <location>
        <begin position="279"/>
        <end position="373"/>
    </location>
</feature>
<name>A0A4V2V058_9FIRM</name>
<accession>A0A4V2V058</accession>
<dbReference type="InterPro" id="IPR011055">
    <property type="entry name" value="Dup_hybrid_motif"/>
</dbReference>
<dbReference type="Pfam" id="PF24568">
    <property type="entry name" value="CC_PcsB"/>
    <property type="match status" value="1"/>
</dbReference>
<feature type="signal peptide" evidence="3">
    <location>
        <begin position="1"/>
        <end position="26"/>
    </location>
</feature>
<dbReference type="PANTHER" id="PTHR21666:SF270">
    <property type="entry name" value="MUREIN HYDROLASE ACTIVATOR ENVC"/>
    <property type="match status" value="1"/>
</dbReference>
<protein>
    <submittedName>
        <fullName evidence="6">Peptidase M23-like protein</fullName>
    </submittedName>
</protein>
<dbReference type="PANTHER" id="PTHR21666">
    <property type="entry name" value="PEPTIDASE-RELATED"/>
    <property type="match status" value="1"/>
</dbReference>
<dbReference type="InterPro" id="IPR050570">
    <property type="entry name" value="Cell_wall_metabolism_enzyme"/>
</dbReference>
<dbReference type="AlphaFoldDB" id="A0A4V2V058"/>
<comment type="caution">
    <text evidence="6">The sequence shown here is derived from an EMBL/GenBank/DDBJ whole genome shotgun (WGS) entry which is preliminary data.</text>
</comment>
<organism evidence="6 7">
    <name type="scientific">Natranaerovirga pectinivora</name>
    <dbReference type="NCBI Taxonomy" id="682400"/>
    <lineage>
        <taxon>Bacteria</taxon>
        <taxon>Bacillati</taxon>
        <taxon>Bacillota</taxon>
        <taxon>Clostridia</taxon>
        <taxon>Lachnospirales</taxon>
        <taxon>Natranaerovirgaceae</taxon>
        <taxon>Natranaerovirga</taxon>
    </lineage>
</organism>
<keyword evidence="2" id="KW-0175">Coiled coil</keyword>
<feature type="chain" id="PRO_5038794951" evidence="3">
    <location>
        <begin position="27"/>
        <end position="379"/>
    </location>
</feature>
<dbReference type="FunFam" id="2.70.70.10:FF:000006">
    <property type="entry name" value="M23 family peptidase"/>
    <property type="match status" value="1"/>
</dbReference>
<dbReference type="OrthoDB" id="9809488at2"/>
<sequence>MIKSKRLLKIVLAIGMLTILSTSIFANQINDAKNQKNDLQERIEQTRQKIEALEENKANTKNYINTLDNEIVTLTKEIMSLEDQLTVKERMIENTLAELEEARQNERRQYELAKDRIRFMYEYGETSYIDLLLQSTSLTDFFNRVEYVGKIVEHDKSVMENLLFAKELIEEKEMQLENERNKLEHLRAENTLQKQTVERVMVMKTNELENVAQNIEKSIKALEEDEKSLKETEDLIKRLEAESRLVYAGGNMEWPVPGYGRISSQFGMRTHPIFKTQDFHNGIDIPAPTGTSVVAAAAGQVVEAGWNNSYGYYIIIDHGSGFMTLYAHHSQLLVQRGQTVKKWQTIAKIGSTGNSTGPHLHFSIRRNGEWINPLTMLNR</sequence>
<evidence type="ECO:0000313" key="6">
    <source>
        <dbReference type="EMBL" id="TCT14208.1"/>
    </source>
</evidence>
<evidence type="ECO:0000256" key="3">
    <source>
        <dbReference type="SAM" id="SignalP"/>
    </source>
</evidence>
<evidence type="ECO:0000256" key="2">
    <source>
        <dbReference type="SAM" id="Coils"/>
    </source>
</evidence>
<dbReference type="CDD" id="cd12797">
    <property type="entry name" value="M23_peptidase"/>
    <property type="match status" value="1"/>
</dbReference>
<dbReference type="Pfam" id="PF01551">
    <property type="entry name" value="Peptidase_M23"/>
    <property type="match status" value="1"/>
</dbReference>
<dbReference type="Gene3D" id="6.10.250.3150">
    <property type="match status" value="1"/>
</dbReference>
<dbReference type="GO" id="GO:0004222">
    <property type="term" value="F:metalloendopeptidase activity"/>
    <property type="evidence" value="ECO:0007669"/>
    <property type="project" value="TreeGrafter"/>
</dbReference>
<reference evidence="6 7" key="1">
    <citation type="submission" date="2019-03" db="EMBL/GenBank/DDBJ databases">
        <title>Genomic Encyclopedia of Type Strains, Phase IV (KMG-IV): sequencing the most valuable type-strain genomes for metagenomic binning, comparative biology and taxonomic classification.</title>
        <authorList>
            <person name="Goeker M."/>
        </authorList>
    </citation>
    <scope>NUCLEOTIDE SEQUENCE [LARGE SCALE GENOMIC DNA]</scope>
    <source>
        <strain evidence="6 7">DSM 24629</strain>
    </source>
</reference>
<keyword evidence="1 3" id="KW-0732">Signal</keyword>
<dbReference type="SUPFAM" id="SSF51261">
    <property type="entry name" value="Duplicated hybrid motif"/>
    <property type="match status" value="1"/>
</dbReference>
<evidence type="ECO:0000259" key="5">
    <source>
        <dbReference type="Pfam" id="PF24568"/>
    </source>
</evidence>
<evidence type="ECO:0000313" key="7">
    <source>
        <dbReference type="Proteomes" id="UP000294902"/>
    </source>
</evidence>